<feature type="transmembrane region" description="Helical" evidence="6">
    <location>
        <begin position="307"/>
        <end position="340"/>
    </location>
</feature>
<dbReference type="SMART" id="SM00849">
    <property type="entry name" value="Lactamase_B"/>
    <property type="match status" value="1"/>
</dbReference>
<dbReference type="SUPFAM" id="SSF56281">
    <property type="entry name" value="Metallo-hydrolase/oxidoreductase"/>
    <property type="match status" value="1"/>
</dbReference>
<dbReference type="CDD" id="cd07731">
    <property type="entry name" value="ComA-like_MBL-fold"/>
    <property type="match status" value="1"/>
</dbReference>
<feature type="transmembrane region" description="Helical" evidence="6">
    <location>
        <begin position="459"/>
        <end position="479"/>
    </location>
</feature>
<evidence type="ECO:0000256" key="2">
    <source>
        <dbReference type="ARBA" id="ARBA00022475"/>
    </source>
</evidence>
<feature type="transmembrane region" description="Helical" evidence="6">
    <location>
        <begin position="257"/>
        <end position="277"/>
    </location>
</feature>
<dbReference type="GO" id="GO:0005886">
    <property type="term" value="C:plasma membrane"/>
    <property type="evidence" value="ECO:0007669"/>
    <property type="project" value="UniProtKB-SubCell"/>
</dbReference>
<accession>A0A1W1Y944</accession>
<organism evidence="8 9">
    <name type="scientific">Polynucleobacter kasalickyi</name>
    <dbReference type="NCBI Taxonomy" id="1938817"/>
    <lineage>
        <taxon>Bacteria</taxon>
        <taxon>Pseudomonadati</taxon>
        <taxon>Pseudomonadota</taxon>
        <taxon>Betaproteobacteria</taxon>
        <taxon>Burkholderiales</taxon>
        <taxon>Burkholderiaceae</taxon>
        <taxon>Polynucleobacter</taxon>
    </lineage>
</organism>
<dbReference type="PANTHER" id="PTHR30619:SF1">
    <property type="entry name" value="RECOMBINATION PROTEIN 2"/>
    <property type="match status" value="1"/>
</dbReference>
<gene>
    <name evidence="8" type="ORF">SAMN06296008_102109</name>
</gene>
<dbReference type="InterPro" id="IPR052159">
    <property type="entry name" value="Competence_DNA_uptake"/>
</dbReference>
<evidence type="ECO:0000256" key="4">
    <source>
        <dbReference type="ARBA" id="ARBA00022989"/>
    </source>
</evidence>
<dbReference type="NCBIfam" id="TIGR00361">
    <property type="entry name" value="ComEC_Rec2"/>
    <property type="match status" value="1"/>
</dbReference>
<evidence type="ECO:0000256" key="3">
    <source>
        <dbReference type="ARBA" id="ARBA00022692"/>
    </source>
</evidence>
<feature type="transmembrane region" description="Helical" evidence="6">
    <location>
        <begin position="428"/>
        <end position="447"/>
    </location>
</feature>
<keyword evidence="2" id="KW-1003">Cell membrane</keyword>
<dbReference type="Gene3D" id="3.60.15.10">
    <property type="entry name" value="Ribonuclease Z/Hydroxyacylglutathione hydrolase-like"/>
    <property type="match status" value="1"/>
</dbReference>
<evidence type="ECO:0000256" key="1">
    <source>
        <dbReference type="ARBA" id="ARBA00004651"/>
    </source>
</evidence>
<evidence type="ECO:0000313" key="9">
    <source>
        <dbReference type="Proteomes" id="UP000192708"/>
    </source>
</evidence>
<dbReference type="EMBL" id="FWXJ01000002">
    <property type="protein sequence ID" value="SMC32654.1"/>
    <property type="molecule type" value="Genomic_DNA"/>
</dbReference>
<dbReference type="InterPro" id="IPR035681">
    <property type="entry name" value="ComA-like_MBL"/>
</dbReference>
<keyword evidence="4 6" id="KW-1133">Transmembrane helix</keyword>
<dbReference type="InterPro" id="IPR001279">
    <property type="entry name" value="Metallo-B-lactamas"/>
</dbReference>
<dbReference type="Proteomes" id="UP000192708">
    <property type="component" value="Unassembled WGS sequence"/>
</dbReference>
<evidence type="ECO:0000259" key="7">
    <source>
        <dbReference type="SMART" id="SM00849"/>
    </source>
</evidence>
<evidence type="ECO:0000256" key="6">
    <source>
        <dbReference type="SAM" id="Phobius"/>
    </source>
</evidence>
<dbReference type="GO" id="GO:0030420">
    <property type="term" value="P:establishment of competence for transformation"/>
    <property type="evidence" value="ECO:0007669"/>
    <property type="project" value="InterPro"/>
</dbReference>
<feature type="transmembrane region" description="Helical" evidence="6">
    <location>
        <begin position="485"/>
        <end position="504"/>
    </location>
</feature>
<dbReference type="InterPro" id="IPR025405">
    <property type="entry name" value="DUF4131"/>
</dbReference>
<dbReference type="AlphaFoldDB" id="A0A1W1Y944"/>
<proteinExistence type="predicted"/>
<feature type="transmembrane region" description="Helical" evidence="6">
    <location>
        <begin position="283"/>
        <end position="300"/>
    </location>
</feature>
<dbReference type="STRING" id="1938817.SAMN06296008_102109"/>
<dbReference type="InterPro" id="IPR004797">
    <property type="entry name" value="Competence_ComEC/Rec2"/>
</dbReference>
<keyword evidence="9" id="KW-1185">Reference proteome</keyword>
<dbReference type="Pfam" id="PF13567">
    <property type="entry name" value="DUF4131"/>
    <property type="match status" value="1"/>
</dbReference>
<reference evidence="8 9" key="1">
    <citation type="submission" date="2017-04" db="EMBL/GenBank/DDBJ databases">
        <authorList>
            <person name="Afonso C.L."/>
            <person name="Miller P.J."/>
            <person name="Scott M.A."/>
            <person name="Spackman E."/>
            <person name="Goraichik I."/>
            <person name="Dimitrov K.M."/>
            <person name="Suarez D.L."/>
            <person name="Swayne D.E."/>
        </authorList>
    </citation>
    <scope>NUCLEOTIDE SEQUENCE [LARGE SCALE GENOMIC DNA]</scope>
    <source>
        <strain evidence="8 9">VK13</strain>
    </source>
</reference>
<evidence type="ECO:0000256" key="5">
    <source>
        <dbReference type="ARBA" id="ARBA00023136"/>
    </source>
</evidence>
<feature type="transmembrane region" description="Helical" evidence="6">
    <location>
        <begin position="399"/>
        <end position="422"/>
    </location>
</feature>
<keyword evidence="3 6" id="KW-0812">Transmembrane</keyword>
<feature type="transmembrane region" description="Helical" evidence="6">
    <location>
        <begin position="368"/>
        <end position="387"/>
    </location>
</feature>
<protein>
    <submittedName>
        <fullName evidence="8">Competence protein ComEC</fullName>
    </submittedName>
</protein>
<keyword evidence="5 6" id="KW-0472">Membrane</keyword>
<dbReference type="NCBIfam" id="TIGR00360">
    <property type="entry name" value="ComEC_N-term"/>
    <property type="match status" value="1"/>
</dbReference>
<dbReference type="InterPro" id="IPR036866">
    <property type="entry name" value="RibonucZ/Hydroxyglut_hydro"/>
</dbReference>
<dbReference type="InterPro" id="IPR004477">
    <property type="entry name" value="ComEC_N"/>
</dbReference>
<feature type="domain" description="Metallo-beta-lactamase" evidence="7">
    <location>
        <begin position="521"/>
        <end position="704"/>
    </location>
</feature>
<dbReference type="Pfam" id="PF03772">
    <property type="entry name" value="Competence"/>
    <property type="match status" value="1"/>
</dbReference>
<dbReference type="PANTHER" id="PTHR30619">
    <property type="entry name" value="DNA INTERNALIZATION/COMPETENCE PROTEIN COMEC/REC2"/>
    <property type="match status" value="1"/>
</dbReference>
<name>A0A1W1Y944_9BURK</name>
<dbReference type="Pfam" id="PF00753">
    <property type="entry name" value="Lactamase_B"/>
    <property type="match status" value="1"/>
</dbReference>
<comment type="subcellular location">
    <subcellularLocation>
        <location evidence="1">Cell membrane</location>
        <topology evidence="1">Multi-pass membrane protein</topology>
    </subcellularLocation>
</comment>
<sequence>MLGIGIFSIGFYQVDYLLQQRAQSVLPAMLDGQTLQVRAVVDDLPKRTSNGVQFNVAVLAWKEPQRNVIQSALSGSNTMPAKRLSIHWKIPNPKWRPKNTNHSEVLIPEIIPGQVWDLSLKLKVPRGLKNPYGFDVEQWMMQQQIDGSGFVSQPTPKLTADSVWSFKILIAKLRYQIAQKVIHSLGEKAPYSGVISALVMGDQQAISQEDWLVFNTTGIGHLISISGLHVTMFAAVGAYVANCLWRRTRLPLKFPAQKFAALVGFISALLYTFLAGFQVPAQRTMLMVGVVGVYLFLCRVPKAFDIWWWALGIVLLLDPWAIFTPGFCLSFGAVAAILYAMPPQEDAKHTDIDLIFLEKLKKSLTEAVRVQAVVTIALIPLTVWWFYQISLISPFANALAIPIVSFLVTPLAMLGVLLPWWLGDACLWLAHTCFAILAWFLKPMAALPWSIIYAAKPNAWLLAIGILGVIVVIRPGPILNSWKSRLLGLLACLLLIIPKSWLMGHGISLGEFRMLVWDIGQGSAVLIQTKNHTLLYDTGPVSGNFDPGKRIILPFLRASGIDKLDQLAISHQDADHVGGLVSILENFPVKRSIGTIPEDHPLQQQYVKHHVTLSPCQAGHSWQWDGVEFYTWHPHAGTTFEKKFHTGKPNEMSCVIEVRNQHHSVWLTGDVEKRAEQEIIERLLQQPDQLSKIHQRNIVLMTPHHGSKTSSNPEFVQLLDPNIVFSQSGYKNRYNHPHPSVVALYQSRGMQLLDTNLTGAQRWDSQQSLLKHEFFRK</sequence>
<evidence type="ECO:0000313" key="8">
    <source>
        <dbReference type="EMBL" id="SMC32654.1"/>
    </source>
</evidence>